<proteinExistence type="predicted"/>
<organism evidence="1 2">
    <name type="scientific">Crucibulum laeve</name>
    <dbReference type="NCBI Taxonomy" id="68775"/>
    <lineage>
        <taxon>Eukaryota</taxon>
        <taxon>Fungi</taxon>
        <taxon>Dikarya</taxon>
        <taxon>Basidiomycota</taxon>
        <taxon>Agaricomycotina</taxon>
        <taxon>Agaricomycetes</taxon>
        <taxon>Agaricomycetidae</taxon>
        <taxon>Agaricales</taxon>
        <taxon>Agaricineae</taxon>
        <taxon>Nidulariaceae</taxon>
        <taxon>Crucibulum</taxon>
    </lineage>
</organism>
<dbReference type="AlphaFoldDB" id="A0A5C3LGE0"/>
<dbReference type="OrthoDB" id="2677451at2759"/>
<sequence>MGTYNFLLASDLCPLLVNKILLWLAFKQHSMEAHLLIPGTMLHYNFQNLPFKHDQHSKGASMKICLMLNVKLIEDEDLEPDILQQCFDVCIPDGCGNHRKDDPTMTTTITFDIDDIPPEDFLSCVCATMGVEWEKIQLGWKTCDEKKKEPPHWLQTHDNVKHAFSLHGKMLDSRQQEKPVWMDIFNMTKPVEAVKPVKSNETTTDPDVLNKVKSKLKCTQHPGPHQWCYIWCNEGHEGEHVPLGICEVGLWACMIVSS</sequence>
<accession>A0A5C3LGE0</accession>
<dbReference type="EMBL" id="ML213703">
    <property type="protein sequence ID" value="TFK31830.1"/>
    <property type="molecule type" value="Genomic_DNA"/>
</dbReference>
<evidence type="ECO:0000313" key="2">
    <source>
        <dbReference type="Proteomes" id="UP000308652"/>
    </source>
</evidence>
<reference evidence="1 2" key="1">
    <citation type="journal article" date="2019" name="Nat. Ecol. Evol.">
        <title>Megaphylogeny resolves global patterns of mushroom evolution.</title>
        <authorList>
            <person name="Varga T."/>
            <person name="Krizsan K."/>
            <person name="Foldi C."/>
            <person name="Dima B."/>
            <person name="Sanchez-Garcia M."/>
            <person name="Sanchez-Ramirez S."/>
            <person name="Szollosi G.J."/>
            <person name="Szarkandi J.G."/>
            <person name="Papp V."/>
            <person name="Albert L."/>
            <person name="Andreopoulos W."/>
            <person name="Angelini C."/>
            <person name="Antonin V."/>
            <person name="Barry K.W."/>
            <person name="Bougher N.L."/>
            <person name="Buchanan P."/>
            <person name="Buyck B."/>
            <person name="Bense V."/>
            <person name="Catcheside P."/>
            <person name="Chovatia M."/>
            <person name="Cooper J."/>
            <person name="Damon W."/>
            <person name="Desjardin D."/>
            <person name="Finy P."/>
            <person name="Geml J."/>
            <person name="Haridas S."/>
            <person name="Hughes K."/>
            <person name="Justo A."/>
            <person name="Karasinski D."/>
            <person name="Kautmanova I."/>
            <person name="Kiss B."/>
            <person name="Kocsube S."/>
            <person name="Kotiranta H."/>
            <person name="LaButti K.M."/>
            <person name="Lechner B.E."/>
            <person name="Liimatainen K."/>
            <person name="Lipzen A."/>
            <person name="Lukacs Z."/>
            <person name="Mihaltcheva S."/>
            <person name="Morgado L.N."/>
            <person name="Niskanen T."/>
            <person name="Noordeloos M.E."/>
            <person name="Ohm R.A."/>
            <person name="Ortiz-Santana B."/>
            <person name="Ovrebo C."/>
            <person name="Racz N."/>
            <person name="Riley R."/>
            <person name="Savchenko A."/>
            <person name="Shiryaev A."/>
            <person name="Soop K."/>
            <person name="Spirin V."/>
            <person name="Szebenyi C."/>
            <person name="Tomsovsky M."/>
            <person name="Tulloss R.E."/>
            <person name="Uehling J."/>
            <person name="Grigoriev I.V."/>
            <person name="Vagvolgyi C."/>
            <person name="Papp T."/>
            <person name="Martin F.M."/>
            <person name="Miettinen O."/>
            <person name="Hibbett D.S."/>
            <person name="Nagy L.G."/>
        </authorList>
    </citation>
    <scope>NUCLEOTIDE SEQUENCE [LARGE SCALE GENOMIC DNA]</scope>
    <source>
        <strain evidence="1 2">CBS 166.37</strain>
    </source>
</reference>
<gene>
    <name evidence="1" type="ORF">BDQ12DRAFT_671560</name>
</gene>
<keyword evidence="2" id="KW-1185">Reference proteome</keyword>
<evidence type="ECO:0000313" key="1">
    <source>
        <dbReference type="EMBL" id="TFK31830.1"/>
    </source>
</evidence>
<dbReference type="Proteomes" id="UP000308652">
    <property type="component" value="Unassembled WGS sequence"/>
</dbReference>
<protein>
    <submittedName>
        <fullName evidence="1">Uncharacterized protein</fullName>
    </submittedName>
</protein>
<name>A0A5C3LGE0_9AGAR</name>